<evidence type="ECO:0000259" key="1">
    <source>
        <dbReference type="SMART" id="SM01117"/>
    </source>
</evidence>
<dbReference type="SMART" id="SM01117">
    <property type="entry name" value="Cyt-b5"/>
    <property type="match status" value="1"/>
</dbReference>
<dbReference type="RefSeq" id="WP_057906431.1">
    <property type="nucleotide sequence ID" value="NZ_AYYZ01000015.1"/>
</dbReference>
<dbReference type="InterPro" id="IPR036400">
    <property type="entry name" value="Cyt_B5-like_heme/steroid_sf"/>
</dbReference>
<protein>
    <recommendedName>
        <fullName evidence="1">Cytochrome b5 heme-binding domain-containing protein</fullName>
    </recommendedName>
</protein>
<accession>A0A0R1ZEM0</accession>
<organism evidence="2 3">
    <name type="scientific">Ligilactobacillus araffinosus DSM 20653</name>
    <dbReference type="NCBI Taxonomy" id="1423820"/>
    <lineage>
        <taxon>Bacteria</taxon>
        <taxon>Bacillati</taxon>
        <taxon>Bacillota</taxon>
        <taxon>Bacilli</taxon>
        <taxon>Lactobacillales</taxon>
        <taxon>Lactobacillaceae</taxon>
        <taxon>Ligilactobacillus</taxon>
    </lineage>
</organism>
<name>A0A0R1ZEM0_9LACO</name>
<dbReference type="SUPFAM" id="SSF55856">
    <property type="entry name" value="Cytochrome b5-like heme/steroid binding domain"/>
    <property type="match status" value="1"/>
</dbReference>
<dbReference type="Proteomes" id="UP000051291">
    <property type="component" value="Unassembled WGS sequence"/>
</dbReference>
<evidence type="ECO:0000313" key="2">
    <source>
        <dbReference type="EMBL" id="KRM52730.1"/>
    </source>
</evidence>
<dbReference type="AlphaFoldDB" id="A0A0R1ZEM0"/>
<dbReference type="PATRIC" id="fig|1423820.4.peg.283"/>
<keyword evidence="3" id="KW-1185">Reference proteome</keyword>
<dbReference type="Gene3D" id="3.10.120.10">
    <property type="entry name" value="Cytochrome b5-like heme/steroid binding domain"/>
    <property type="match status" value="1"/>
</dbReference>
<evidence type="ECO:0000313" key="3">
    <source>
        <dbReference type="Proteomes" id="UP000051291"/>
    </source>
</evidence>
<proteinExistence type="predicted"/>
<dbReference type="Pfam" id="PF00173">
    <property type="entry name" value="Cyt-b5"/>
    <property type="match status" value="1"/>
</dbReference>
<dbReference type="InterPro" id="IPR001199">
    <property type="entry name" value="Cyt_B5-like_heme/steroid-bd"/>
</dbReference>
<dbReference type="STRING" id="1423820.FC64_GL000282"/>
<sequence length="79" mass="8459">MTEKEIKRVDLAKYNGKNGNPAYVAVNGKVYDVTNSPAWTGGEHHGNLAGTDVTDALLNKSPHGERVLAKLSLVGKLID</sequence>
<gene>
    <name evidence="2" type="ORF">FC64_GL000282</name>
</gene>
<comment type="caution">
    <text evidence="2">The sequence shown here is derived from an EMBL/GenBank/DDBJ whole genome shotgun (WGS) entry which is preliminary data.</text>
</comment>
<reference evidence="2 3" key="1">
    <citation type="journal article" date="2015" name="Genome Announc.">
        <title>Expanding the biotechnology potential of lactobacilli through comparative genomics of 213 strains and associated genera.</title>
        <authorList>
            <person name="Sun Z."/>
            <person name="Harris H.M."/>
            <person name="McCann A."/>
            <person name="Guo C."/>
            <person name="Argimon S."/>
            <person name="Zhang W."/>
            <person name="Yang X."/>
            <person name="Jeffery I.B."/>
            <person name="Cooney J.C."/>
            <person name="Kagawa T.F."/>
            <person name="Liu W."/>
            <person name="Song Y."/>
            <person name="Salvetti E."/>
            <person name="Wrobel A."/>
            <person name="Rasinkangas P."/>
            <person name="Parkhill J."/>
            <person name="Rea M.C."/>
            <person name="O'Sullivan O."/>
            <person name="Ritari J."/>
            <person name="Douillard F.P."/>
            <person name="Paul Ross R."/>
            <person name="Yang R."/>
            <person name="Briner A.E."/>
            <person name="Felis G.E."/>
            <person name="de Vos W.M."/>
            <person name="Barrangou R."/>
            <person name="Klaenhammer T.R."/>
            <person name="Caufield P.W."/>
            <person name="Cui Y."/>
            <person name="Zhang H."/>
            <person name="O'Toole P.W."/>
        </authorList>
    </citation>
    <scope>NUCLEOTIDE SEQUENCE [LARGE SCALE GENOMIC DNA]</scope>
    <source>
        <strain evidence="2 3">DSM 20653</strain>
    </source>
</reference>
<dbReference type="EMBL" id="AYYZ01000015">
    <property type="protein sequence ID" value="KRM52730.1"/>
    <property type="molecule type" value="Genomic_DNA"/>
</dbReference>
<feature type="domain" description="Cytochrome b5 heme-binding" evidence="1">
    <location>
        <begin position="6"/>
        <end position="78"/>
    </location>
</feature>